<dbReference type="Proteomes" id="UP001321473">
    <property type="component" value="Unassembled WGS sequence"/>
</dbReference>
<keyword evidence="2" id="KW-1185">Reference proteome</keyword>
<evidence type="ECO:0000313" key="1">
    <source>
        <dbReference type="EMBL" id="KAK8757334.1"/>
    </source>
</evidence>
<dbReference type="AlphaFoldDB" id="A0AAQ4D4E4"/>
<sequence length="219" mass="23498">MTNITTIQSACILIPTSITTSHMVHSPDIKDPSIQFFTCGLGCSTDGTMLRNPLCFTVQVFLEFLHAEHDGFPPATVAHYVPPDGAATPAMTNITTIQSACILIPISITTSHMVHSPDIKDPSIQFFTCGLSCSNEYTMLGNPLGFAVQVFHGFLNPAHDGSPPTFSPGALRSRTHYITADEAATPALTNITTIQDACILIPTSITTTHMVHSPDMKDP</sequence>
<proteinExistence type="predicted"/>
<protein>
    <submittedName>
        <fullName evidence="1">Uncharacterized protein</fullName>
    </submittedName>
</protein>
<comment type="caution">
    <text evidence="1">The sequence shown here is derived from an EMBL/GenBank/DDBJ whole genome shotgun (WGS) entry which is preliminary data.</text>
</comment>
<evidence type="ECO:0000313" key="2">
    <source>
        <dbReference type="Proteomes" id="UP001321473"/>
    </source>
</evidence>
<organism evidence="1 2">
    <name type="scientific">Amblyomma americanum</name>
    <name type="common">Lone star tick</name>
    <dbReference type="NCBI Taxonomy" id="6943"/>
    <lineage>
        <taxon>Eukaryota</taxon>
        <taxon>Metazoa</taxon>
        <taxon>Ecdysozoa</taxon>
        <taxon>Arthropoda</taxon>
        <taxon>Chelicerata</taxon>
        <taxon>Arachnida</taxon>
        <taxon>Acari</taxon>
        <taxon>Parasitiformes</taxon>
        <taxon>Ixodida</taxon>
        <taxon>Ixodoidea</taxon>
        <taxon>Ixodidae</taxon>
        <taxon>Amblyomminae</taxon>
        <taxon>Amblyomma</taxon>
    </lineage>
</organism>
<dbReference type="EMBL" id="JARKHS020035323">
    <property type="protein sequence ID" value="KAK8757334.1"/>
    <property type="molecule type" value="Genomic_DNA"/>
</dbReference>
<name>A0AAQ4D4E4_AMBAM</name>
<accession>A0AAQ4D4E4</accession>
<gene>
    <name evidence="1" type="ORF">V5799_005032</name>
</gene>
<reference evidence="1 2" key="1">
    <citation type="journal article" date="2023" name="Arcadia Sci">
        <title>De novo assembly of a long-read Amblyomma americanum tick genome.</title>
        <authorList>
            <person name="Chou S."/>
            <person name="Poskanzer K.E."/>
            <person name="Rollins M."/>
            <person name="Thuy-Boun P.S."/>
        </authorList>
    </citation>
    <scope>NUCLEOTIDE SEQUENCE [LARGE SCALE GENOMIC DNA]</scope>
    <source>
        <strain evidence="1">F_SG_1</strain>
        <tissue evidence="1">Salivary glands</tissue>
    </source>
</reference>